<gene>
    <name evidence="8" type="ORF">SEMRO_1771_G296600.1</name>
</gene>
<feature type="transmembrane region" description="Helical" evidence="6">
    <location>
        <begin position="537"/>
        <end position="554"/>
    </location>
</feature>
<dbReference type="OrthoDB" id="1684102at2759"/>
<feature type="transmembrane region" description="Helical" evidence="6">
    <location>
        <begin position="406"/>
        <end position="427"/>
    </location>
</feature>
<comment type="caution">
    <text evidence="8">The sequence shown here is derived from an EMBL/GenBank/DDBJ whole genome shotgun (WGS) entry which is preliminary data.</text>
</comment>
<feature type="compositionally biased region" description="Basic and acidic residues" evidence="5">
    <location>
        <begin position="241"/>
        <end position="257"/>
    </location>
</feature>
<sequence>MDDTLAPLPSSQPKKKQPNAAHLKTYTAGEDEGRLAEMAKEFGLAHQRQPKKQVRDETKRGHHRRGSSGLDMLLGETGKKWVNILVQDSSVEVARMRAVYSLGYPRRAGSFSEYGATSSDRSIPSSHRRRGSLMPEWLEQIEYEEEDLHAHGVGGDLTSAVLGIVKGMVGPAILYLPHGLANAGYAVAFPMILVTTLMFLYSSQCLLDSWKMEHEKMHRPIATNKGGTPTIDEEGGDDEQEHLLNDNKNNNDDENGGKPRYKMTFLSYPELAYRALGETGERIIKIGIGLMQSGVCLTYLIFVPQNFSTALLRLANIYVAPEWFLVVMVAIQVPLSWIRDIRKLTVTNFLANALILYGLITCLALSLKQAMTTNFDGAPLDPETKTSPLNLVAERLSHLSPFAQGWFLFIGTSVLLFEGSITLLVPLQEAVVSDEDRQRFPSVYRTTILSIIVFYIFFSMTCWTSLGNDVRTVLTTSLPVGNAATSVQLAYSIAVIFTFPLQNFPALEITCRSIANAMDSCTGCGGCPSRVLTQRNVISSLLVGLLAIIAVTAMNSLDKVVSLMGGLLGCPIAFVFPPIIHYQLAKATPGKELTRTRIFFNGLVCLLGVVATVIATSTTLLTWD</sequence>
<keyword evidence="4 6" id="KW-0472">Membrane</keyword>
<feature type="transmembrane region" description="Helical" evidence="6">
    <location>
        <begin position="560"/>
        <end position="577"/>
    </location>
</feature>
<evidence type="ECO:0000256" key="6">
    <source>
        <dbReference type="SAM" id="Phobius"/>
    </source>
</evidence>
<dbReference type="InterPro" id="IPR013057">
    <property type="entry name" value="AA_transpt_TM"/>
</dbReference>
<protein>
    <submittedName>
        <fullName evidence="8">Vacuolar amino acid transporter 3</fullName>
    </submittedName>
</protein>
<comment type="subcellular location">
    <subcellularLocation>
        <location evidence="1">Membrane</location>
        <topology evidence="1">Multi-pass membrane protein</topology>
    </subcellularLocation>
</comment>
<feature type="compositionally biased region" description="Acidic residues" evidence="5">
    <location>
        <begin position="231"/>
        <end position="240"/>
    </location>
</feature>
<dbReference type="EMBL" id="CAICTM010001769">
    <property type="protein sequence ID" value="CAB9526066.1"/>
    <property type="molecule type" value="Genomic_DNA"/>
</dbReference>
<feature type="domain" description="Amino acid transporter transmembrane" evidence="7">
    <location>
        <begin position="265"/>
        <end position="616"/>
    </location>
</feature>
<accession>A0A9N8EV26</accession>
<keyword evidence="2 6" id="KW-0812">Transmembrane</keyword>
<reference evidence="8" key="1">
    <citation type="submission" date="2020-06" db="EMBL/GenBank/DDBJ databases">
        <authorList>
            <consortium name="Plant Systems Biology data submission"/>
        </authorList>
    </citation>
    <scope>NUCLEOTIDE SEQUENCE</scope>
    <source>
        <strain evidence="8">D6</strain>
    </source>
</reference>
<dbReference type="GO" id="GO:0016020">
    <property type="term" value="C:membrane"/>
    <property type="evidence" value="ECO:0007669"/>
    <property type="project" value="UniProtKB-SubCell"/>
</dbReference>
<evidence type="ECO:0000313" key="8">
    <source>
        <dbReference type="EMBL" id="CAB9526066.1"/>
    </source>
</evidence>
<feature type="region of interest" description="Disordered" evidence="5">
    <location>
        <begin position="221"/>
        <end position="260"/>
    </location>
</feature>
<keyword evidence="3 6" id="KW-1133">Transmembrane helix</keyword>
<dbReference type="GO" id="GO:0015179">
    <property type="term" value="F:L-amino acid transmembrane transporter activity"/>
    <property type="evidence" value="ECO:0007669"/>
    <property type="project" value="TreeGrafter"/>
</dbReference>
<feature type="transmembrane region" description="Helical" evidence="6">
    <location>
        <begin position="183"/>
        <end position="202"/>
    </location>
</feature>
<feature type="transmembrane region" description="Helical" evidence="6">
    <location>
        <begin position="349"/>
        <end position="367"/>
    </location>
</feature>
<evidence type="ECO:0000259" key="7">
    <source>
        <dbReference type="Pfam" id="PF01490"/>
    </source>
</evidence>
<evidence type="ECO:0000256" key="4">
    <source>
        <dbReference type="ARBA" id="ARBA00023136"/>
    </source>
</evidence>
<dbReference type="PANTHER" id="PTHR22950">
    <property type="entry name" value="AMINO ACID TRANSPORTER"/>
    <property type="match status" value="1"/>
</dbReference>
<evidence type="ECO:0000313" key="9">
    <source>
        <dbReference type="Proteomes" id="UP001153069"/>
    </source>
</evidence>
<feature type="transmembrane region" description="Helical" evidence="6">
    <location>
        <begin position="478"/>
        <end position="499"/>
    </location>
</feature>
<dbReference type="PANTHER" id="PTHR22950:SF666">
    <property type="entry name" value="VACUOLAR AMINO ACID TRANSPORTER 4"/>
    <property type="match status" value="1"/>
</dbReference>
<feature type="transmembrane region" description="Helical" evidence="6">
    <location>
        <begin position="315"/>
        <end position="337"/>
    </location>
</feature>
<proteinExistence type="predicted"/>
<dbReference type="AlphaFoldDB" id="A0A9N8EV26"/>
<feature type="transmembrane region" description="Helical" evidence="6">
    <location>
        <begin position="598"/>
        <end position="623"/>
    </location>
</feature>
<feature type="transmembrane region" description="Helical" evidence="6">
    <location>
        <begin position="283"/>
        <end position="303"/>
    </location>
</feature>
<feature type="compositionally biased region" description="Basic and acidic residues" evidence="5">
    <location>
        <begin position="31"/>
        <end position="40"/>
    </location>
</feature>
<keyword evidence="9" id="KW-1185">Reference proteome</keyword>
<dbReference type="Pfam" id="PF01490">
    <property type="entry name" value="Aa_trans"/>
    <property type="match status" value="1"/>
</dbReference>
<organism evidence="8 9">
    <name type="scientific">Seminavis robusta</name>
    <dbReference type="NCBI Taxonomy" id="568900"/>
    <lineage>
        <taxon>Eukaryota</taxon>
        <taxon>Sar</taxon>
        <taxon>Stramenopiles</taxon>
        <taxon>Ochrophyta</taxon>
        <taxon>Bacillariophyta</taxon>
        <taxon>Bacillariophyceae</taxon>
        <taxon>Bacillariophycidae</taxon>
        <taxon>Naviculales</taxon>
        <taxon>Naviculaceae</taxon>
        <taxon>Seminavis</taxon>
    </lineage>
</organism>
<feature type="region of interest" description="Disordered" evidence="5">
    <location>
        <begin position="1"/>
        <end position="71"/>
    </location>
</feature>
<feature type="transmembrane region" description="Helical" evidence="6">
    <location>
        <begin position="448"/>
        <end position="466"/>
    </location>
</feature>
<evidence type="ECO:0000256" key="3">
    <source>
        <dbReference type="ARBA" id="ARBA00022989"/>
    </source>
</evidence>
<dbReference type="Proteomes" id="UP001153069">
    <property type="component" value="Unassembled WGS sequence"/>
</dbReference>
<evidence type="ECO:0000256" key="2">
    <source>
        <dbReference type="ARBA" id="ARBA00022692"/>
    </source>
</evidence>
<evidence type="ECO:0000256" key="5">
    <source>
        <dbReference type="SAM" id="MobiDB-lite"/>
    </source>
</evidence>
<name>A0A9N8EV26_9STRA</name>
<evidence type="ECO:0000256" key="1">
    <source>
        <dbReference type="ARBA" id="ARBA00004141"/>
    </source>
</evidence>